<dbReference type="SMART" id="SM01202">
    <property type="entry name" value="FerI"/>
    <property type="match status" value="1"/>
</dbReference>
<dbReference type="Proteomes" id="UP001214576">
    <property type="component" value="Unassembled WGS sequence"/>
</dbReference>
<dbReference type="FunFam" id="2.60.40.150:FF:000033">
    <property type="entry name" value="dysferlin isoform X2"/>
    <property type="match status" value="1"/>
</dbReference>
<sequence length="306" mass="33164">MASRAWAPMALRQCPDIIPYNLSSPSSDGTFWVLSEGEASLVLQVSYKPLPGAMPTFPPLTPLEPSPTLPDMDMVADTGGEEDTEDQGLTGDEAEPFLDQSGAPGPGAPSTPKKPPSHPPPYHPGGRRKRSAPAPRKLLSDKPQDFQIRVQVIEGRQLPGVNIKPVVKVTAAGQTKRTRIHKGNSPFFNETLFFNVFDSPAELFNEPIFITVVDSRSLRTDALIGEFRLDVGSIYQEPRHAYLRKWLLLSDPDDFSAGARGYLKASLCVLGPGDEAPALGPFPVLMNSPNRALHAEGQTMDKGTVS</sequence>
<dbReference type="GO" id="GO:0050765">
    <property type="term" value="P:negative regulation of phagocytosis"/>
    <property type="evidence" value="ECO:0007669"/>
    <property type="project" value="TreeGrafter"/>
</dbReference>
<dbReference type="InterPro" id="IPR035892">
    <property type="entry name" value="C2_domain_sf"/>
</dbReference>
<dbReference type="PANTHER" id="PTHR12546">
    <property type="entry name" value="FER-1-LIKE"/>
    <property type="match status" value="1"/>
</dbReference>
<keyword evidence="5" id="KW-0472">Membrane</keyword>
<dbReference type="InterPro" id="IPR000008">
    <property type="entry name" value="C2_dom"/>
</dbReference>
<dbReference type="PANTHER" id="PTHR12546:SF44">
    <property type="entry name" value="DYSFERLIN"/>
    <property type="match status" value="1"/>
</dbReference>
<protein>
    <recommendedName>
        <fullName evidence="7">C2 domain-containing protein</fullName>
    </recommendedName>
</protein>
<dbReference type="Gene3D" id="2.60.40.150">
    <property type="entry name" value="C2 domain"/>
    <property type="match status" value="1"/>
</dbReference>
<dbReference type="SUPFAM" id="SSF49562">
    <property type="entry name" value="C2 domain (Calcium/lipid-binding domain, CaLB)"/>
    <property type="match status" value="1"/>
</dbReference>
<keyword evidence="9" id="KW-1185">Reference proteome</keyword>
<keyword evidence="2" id="KW-0812">Transmembrane</keyword>
<evidence type="ECO:0000259" key="7">
    <source>
        <dbReference type="PROSITE" id="PS50004"/>
    </source>
</evidence>
<name>A0AAD4U910_OVIAM</name>
<comment type="subcellular location">
    <subcellularLocation>
        <location evidence="1">Membrane</location>
        <topology evidence="1">Single-pass membrane protein</topology>
    </subcellularLocation>
</comment>
<feature type="compositionally biased region" description="Pro residues" evidence="6">
    <location>
        <begin position="56"/>
        <end position="68"/>
    </location>
</feature>
<evidence type="ECO:0000313" key="8">
    <source>
        <dbReference type="EMBL" id="KAI4540691.1"/>
    </source>
</evidence>
<dbReference type="Pfam" id="PF08151">
    <property type="entry name" value="FerI"/>
    <property type="match status" value="1"/>
</dbReference>
<dbReference type="GO" id="GO:0031410">
    <property type="term" value="C:cytoplasmic vesicle"/>
    <property type="evidence" value="ECO:0007669"/>
    <property type="project" value="TreeGrafter"/>
</dbReference>
<dbReference type="Pfam" id="PF00168">
    <property type="entry name" value="C2"/>
    <property type="match status" value="1"/>
</dbReference>
<dbReference type="GO" id="GO:0006906">
    <property type="term" value="P:vesicle fusion"/>
    <property type="evidence" value="ECO:0007669"/>
    <property type="project" value="TreeGrafter"/>
</dbReference>
<feature type="domain" description="C2" evidence="7">
    <location>
        <begin position="124"/>
        <end position="247"/>
    </location>
</feature>
<dbReference type="CDD" id="cd04011">
    <property type="entry name" value="C2B_Ferlin"/>
    <property type="match status" value="1"/>
</dbReference>
<dbReference type="GO" id="GO:0033292">
    <property type="term" value="P:T-tubule organization"/>
    <property type="evidence" value="ECO:0007669"/>
    <property type="project" value="TreeGrafter"/>
</dbReference>
<dbReference type="InterPro" id="IPR012968">
    <property type="entry name" value="FerIin_dom"/>
</dbReference>
<evidence type="ECO:0000256" key="4">
    <source>
        <dbReference type="ARBA" id="ARBA00022989"/>
    </source>
</evidence>
<dbReference type="GO" id="GO:0030315">
    <property type="term" value="C:T-tubule"/>
    <property type="evidence" value="ECO:0007669"/>
    <property type="project" value="TreeGrafter"/>
</dbReference>
<feature type="compositionally biased region" description="Acidic residues" evidence="6">
    <location>
        <begin position="79"/>
        <end position="96"/>
    </location>
</feature>
<accession>A0AAD4U910</accession>
<organism evidence="8 9">
    <name type="scientific">Ovis ammon polii</name>
    <dbReference type="NCBI Taxonomy" id="230172"/>
    <lineage>
        <taxon>Eukaryota</taxon>
        <taxon>Metazoa</taxon>
        <taxon>Chordata</taxon>
        <taxon>Craniata</taxon>
        <taxon>Vertebrata</taxon>
        <taxon>Euteleostomi</taxon>
        <taxon>Mammalia</taxon>
        <taxon>Eutheria</taxon>
        <taxon>Laurasiatheria</taxon>
        <taxon>Artiodactyla</taxon>
        <taxon>Ruminantia</taxon>
        <taxon>Pecora</taxon>
        <taxon>Bovidae</taxon>
        <taxon>Caprinae</taxon>
        <taxon>Ovis</taxon>
    </lineage>
</organism>
<dbReference type="GO" id="GO:0002280">
    <property type="term" value="P:monocyte activation involved in immune response"/>
    <property type="evidence" value="ECO:0007669"/>
    <property type="project" value="TreeGrafter"/>
</dbReference>
<dbReference type="GO" id="GO:0002281">
    <property type="term" value="P:macrophage activation involved in immune response"/>
    <property type="evidence" value="ECO:0007669"/>
    <property type="project" value="TreeGrafter"/>
</dbReference>
<comment type="caution">
    <text evidence="8">The sequence shown here is derived from an EMBL/GenBank/DDBJ whole genome shotgun (WGS) entry which is preliminary data.</text>
</comment>
<evidence type="ECO:0000256" key="5">
    <source>
        <dbReference type="ARBA" id="ARBA00023136"/>
    </source>
</evidence>
<dbReference type="InterPro" id="IPR037721">
    <property type="entry name" value="Ferlin"/>
</dbReference>
<dbReference type="InterPro" id="IPR037720">
    <property type="entry name" value="C2B_Ferlin"/>
</dbReference>
<proteinExistence type="predicted"/>
<gene>
    <name evidence="8" type="ORF">MG293_009732</name>
</gene>
<evidence type="ECO:0000256" key="1">
    <source>
        <dbReference type="ARBA" id="ARBA00004167"/>
    </source>
</evidence>
<dbReference type="AlphaFoldDB" id="A0AAD4U910"/>
<dbReference type="EMBL" id="JAKZEL010000009">
    <property type="protein sequence ID" value="KAI4540691.1"/>
    <property type="molecule type" value="Genomic_DNA"/>
</dbReference>
<keyword evidence="3" id="KW-0677">Repeat</keyword>
<evidence type="ECO:0000256" key="2">
    <source>
        <dbReference type="ARBA" id="ARBA00022692"/>
    </source>
</evidence>
<evidence type="ECO:0000256" key="3">
    <source>
        <dbReference type="ARBA" id="ARBA00022737"/>
    </source>
</evidence>
<reference evidence="8" key="1">
    <citation type="submission" date="2022-03" db="EMBL/GenBank/DDBJ databases">
        <title>Genomic analyses of argali, domestic sheep and their hybrids provide insights into chromosomal evolution, heterosis and genetic basis of agronomic traits.</title>
        <authorList>
            <person name="Li M."/>
        </authorList>
    </citation>
    <scope>NUCLEOTIDE SEQUENCE</scope>
    <source>
        <strain evidence="8">CAU-MHL-2022a</strain>
        <tissue evidence="8">Skin</tissue>
    </source>
</reference>
<dbReference type="PROSITE" id="PS50004">
    <property type="entry name" value="C2"/>
    <property type="match status" value="1"/>
</dbReference>
<dbReference type="SMART" id="SM00239">
    <property type="entry name" value="C2"/>
    <property type="match status" value="1"/>
</dbReference>
<feature type="region of interest" description="Disordered" evidence="6">
    <location>
        <begin position="56"/>
        <end position="143"/>
    </location>
</feature>
<evidence type="ECO:0000256" key="6">
    <source>
        <dbReference type="SAM" id="MobiDB-lite"/>
    </source>
</evidence>
<keyword evidence="4" id="KW-1133">Transmembrane helix</keyword>
<dbReference type="GO" id="GO:0001778">
    <property type="term" value="P:plasma membrane repair"/>
    <property type="evidence" value="ECO:0007669"/>
    <property type="project" value="TreeGrafter"/>
</dbReference>
<feature type="compositionally biased region" description="Pro residues" evidence="6">
    <location>
        <begin position="106"/>
        <end position="123"/>
    </location>
</feature>
<evidence type="ECO:0000313" key="9">
    <source>
        <dbReference type="Proteomes" id="UP001214576"/>
    </source>
</evidence>